<keyword evidence="2" id="KW-1185">Reference proteome</keyword>
<accession>A0AAD4XC59</accession>
<dbReference type="EMBL" id="JAJJMB010011896">
    <property type="protein sequence ID" value="KAI3895905.1"/>
    <property type="molecule type" value="Genomic_DNA"/>
</dbReference>
<sequence length="105" mass="11639">MACYVPDIPFLEVAYISFTSSSSEVASKMHFCLFFVSFTNIYAQFLLLDWSGVLDANAETGAAKEKLGASVLDLGCALQRFLVFCSKKLEADVKDRGLRLCRSHD</sequence>
<proteinExistence type="predicted"/>
<gene>
    <name evidence="1" type="ORF">MKW98_025696</name>
</gene>
<reference evidence="1" key="1">
    <citation type="submission" date="2022-04" db="EMBL/GenBank/DDBJ databases">
        <title>A functionally conserved STORR gene fusion in Papaver species that diverged 16.8 million years ago.</title>
        <authorList>
            <person name="Catania T."/>
        </authorList>
    </citation>
    <scope>NUCLEOTIDE SEQUENCE</scope>
    <source>
        <strain evidence="1">S-188037</strain>
    </source>
</reference>
<name>A0AAD4XC59_9MAGN</name>
<protein>
    <submittedName>
        <fullName evidence="1">Uncharacterized protein</fullName>
    </submittedName>
</protein>
<evidence type="ECO:0000313" key="1">
    <source>
        <dbReference type="EMBL" id="KAI3895905.1"/>
    </source>
</evidence>
<evidence type="ECO:0000313" key="2">
    <source>
        <dbReference type="Proteomes" id="UP001202328"/>
    </source>
</evidence>
<dbReference type="AlphaFoldDB" id="A0AAD4XC59"/>
<dbReference type="Proteomes" id="UP001202328">
    <property type="component" value="Unassembled WGS sequence"/>
</dbReference>
<organism evidence="1 2">
    <name type="scientific">Papaver atlanticum</name>
    <dbReference type="NCBI Taxonomy" id="357466"/>
    <lineage>
        <taxon>Eukaryota</taxon>
        <taxon>Viridiplantae</taxon>
        <taxon>Streptophyta</taxon>
        <taxon>Embryophyta</taxon>
        <taxon>Tracheophyta</taxon>
        <taxon>Spermatophyta</taxon>
        <taxon>Magnoliopsida</taxon>
        <taxon>Ranunculales</taxon>
        <taxon>Papaveraceae</taxon>
        <taxon>Papaveroideae</taxon>
        <taxon>Papaver</taxon>
    </lineage>
</organism>
<comment type="caution">
    <text evidence="1">The sequence shown here is derived from an EMBL/GenBank/DDBJ whole genome shotgun (WGS) entry which is preliminary data.</text>
</comment>